<dbReference type="EMBL" id="JAWQEG010001243">
    <property type="protein sequence ID" value="KAK3881238.1"/>
    <property type="molecule type" value="Genomic_DNA"/>
</dbReference>
<proteinExistence type="predicted"/>
<evidence type="ECO:0000313" key="2">
    <source>
        <dbReference type="Proteomes" id="UP001286313"/>
    </source>
</evidence>
<comment type="caution">
    <text evidence="1">The sequence shown here is derived from an EMBL/GenBank/DDBJ whole genome shotgun (WGS) entry which is preliminary data.</text>
</comment>
<sequence>MKDEGKQLERRKRAATKGLVSRFAKALATILVKPKVTKLELEDANADFYLRLAAWVTPNVELRKFKCKIIKDNVFKPPCFWTLALIDLLSQVVWFWDLKSEGKNSEKAACDEGTSDLTQQKFNESVKFNNCRYEVALPWKLDCVKFELQNNVKQARKR</sequence>
<dbReference type="Proteomes" id="UP001286313">
    <property type="component" value="Unassembled WGS sequence"/>
</dbReference>
<reference evidence="1" key="1">
    <citation type="submission" date="2023-10" db="EMBL/GenBank/DDBJ databases">
        <title>Genome assemblies of two species of porcelain crab, Petrolisthes cinctipes and Petrolisthes manimaculis (Anomura: Porcellanidae).</title>
        <authorList>
            <person name="Angst P."/>
        </authorList>
    </citation>
    <scope>NUCLEOTIDE SEQUENCE</scope>
    <source>
        <strain evidence="1">PB745_01</strain>
        <tissue evidence="1">Gill</tissue>
    </source>
</reference>
<accession>A0AAE1G0J8</accession>
<protein>
    <submittedName>
        <fullName evidence="1">Uncharacterized protein</fullName>
    </submittedName>
</protein>
<name>A0AAE1G0J8_PETCI</name>
<keyword evidence="2" id="KW-1185">Reference proteome</keyword>
<gene>
    <name evidence="1" type="ORF">Pcinc_014320</name>
</gene>
<evidence type="ECO:0000313" key="1">
    <source>
        <dbReference type="EMBL" id="KAK3881238.1"/>
    </source>
</evidence>
<dbReference type="AlphaFoldDB" id="A0AAE1G0J8"/>
<organism evidence="1 2">
    <name type="scientific">Petrolisthes cinctipes</name>
    <name type="common">Flat porcelain crab</name>
    <dbReference type="NCBI Taxonomy" id="88211"/>
    <lineage>
        <taxon>Eukaryota</taxon>
        <taxon>Metazoa</taxon>
        <taxon>Ecdysozoa</taxon>
        <taxon>Arthropoda</taxon>
        <taxon>Crustacea</taxon>
        <taxon>Multicrustacea</taxon>
        <taxon>Malacostraca</taxon>
        <taxon>Eumalacostraca</taxon>
        <taxon>Eucarida</taxon>
        <taxon>Decapoda</taxon>
        <taxon>Pleocyemata</taxon>
        <taxon>Anomura</taxon>
        <taxon>Galatheoidea</taxon>
        <taxon>Porcellanidae</taxon>
        <taxon>Petrolisthes</taxon>
    </lineage>
</organism>